<dbReference type="EMBL" id="AP022360">
    <property type="protein sequence ID" value="BBU82573.1"/>
    <property type="molecule type" value="Genomic_DNA"/>
</dbReference>
<reference evidence="1 2" key="1">
    <citation type="submission" date="2020-01" db="EMBL/GenBank/DDBJ databases">
        <title>Dynamics of blaIMP-6 dissemination in carbapenem resistant Enterobacteriacea isolated from regional surveillance in Osaka, Japan.</title>
        <authorList>
            <person name="Abe R."/>
            <person name="Akeda Y."/>
            <person name="Sugawara Y."/>
            <person name="Yamamoto N."/>
            <person name="Tomono K."/>
            <person name="Takeuchi D."/>
            <person name="Kawahara R."/>
            <person name="Hamada S."/>
        </authorList>
    </citation>
    <scope>NUCLEOTIDE SEQUENCE [LARGE SCALE GENOMIC DNA]</scope>
    <source>
        <strain evidence="1 2">E300</strain>
    </source>
</reference>
<proteinExistence type="predicted"/>
<dbReference type="GO" id="GO:0003824">
    <property type="term" value="F:catalytic activity"/>
    <property type="evidence" value="ECO:0007669"/>
    <property type="project" value="UniProtKB-ARBA"/>
</dbReference>
<evidence type="ECO:0000313" key="2">
    <source>
        <dbReference type="Proteomes" id="UP000467488"/>
    </source>
</evidence>
<organism evidence="1 2">
    <name type="scientific">Escherichia coli</name>
    <dbReference type="NCBI Taxonomy" id="562"/>
    <lineage>
        <taxon>Bacteria</taxon>
        <taxon>Pseudomonadati</taxon>
        <taxon>Pseudomonadota</taxon>
        <taxon>Gammaproteobacteria</taxon>
        <taxon>Enterobacterales</taxon>
        <taxon>Enterobacteriaceae</taxon>
        <taxon>Escherichia</taxon>
    </lineage>
</organism>
<dbReference type="AlphaFoldDB" id="A0A8S0FPZ2"/>
<gene>
    <name evidence="1" type="ORF">EIMP300_39730</name>
</gene>
<accession>A0A8S0FPZ2</accession>
<protein>
    <recommendedName>
        <fullName evidence="3">Pseudouridine kinase</fullName>
    </recommendedName>
</protein>
<evidence type="ECO:0008006" key="3">
    <source>
        <dbReference type="Google" id="ProtNLM"/>
    </source>
</evidence>
<sequence length="56" mass="6007">MMAGLASCWVDGMPFIDSVRFAQGCSSMALACEYTNNPELSIANVTSLVENTECLN</sequence>
<evidence type="ECO:0000313" key="1">
    <source>
        <dbReference type="EMBL" id="BBU82573.1"/>
    </source>
</evidence>
<dbReference type="InterPro" id="IPR029056">
    <property type="entry name" value="Ribokinase-like"/>
</dbReference>
<dbReference type="SUPFAM" id="SSF53613">
    <property type="entry name" value="Ribokinase-like"/>
    <property type="match status" value="1"/>
</dbReference>
<dbReference type="Proteomes" id="UP000467488">
    <property type="component" value="Chromosome"/>
</dbReference>
<name>A0A8S0FPZ2_ECOLX</name>